<evidence type="ECO:0000259" key="1">
    <source>
        <dbReference type="Pfam" id="PF20582"/>
    </source>
</evidence>
<accession>A0A377JXV2</accession>
<evidence type="ECO:0000313" key="2">
    <source>
        <dbReference type="EMBL" id="STP16832.1"/>
    </source>
</evidence>
<dbReference type="Pfam" id="PF20582">
    <property type="entry name" value="UPF0758_N"/>
    <property type="match status" value="1"/>
</dbReference>
<dbReference type="AlphaFoldDB" id="A0A377JXV2"/>
<name>A0A377JXV2_ECOLX</name>
<feature type="domain" description="UPF0758" evidence="1">
    <location>
        <begin position="8"/>
        <end position="37"/>
    </location>
</feature>
<organism evidence="2 3">
    <name type="scientific">Escherichia coli</name>
    <dbReference type="NCBI Taxonomy" id="562"/>
    <lineage>
        <taxon>Bacteria</taxon>
        <taxon>Pseudomonadati</taxon>
        <taxon>Pseudomonadota</taxon>
        <taxon>Gammaproteobacteria</taxon>
        <taxon>Enterobacterales</taxon>
        <taxon>Enterobacteriaceae</taxon>
        <taxon>Escherichia</taxon>
    </lineage>
</organism>
<sequence length="38" mass="4321">MKNNAQLLMPREKMLKFGISSLTDVELLALFLRTGNAR</sequence>
<dbReference type="EMBL" id="UGEM01000004">
    <property type="protein sequence ID" value="STP16832.1"/>
    <property type="molecule type" value="Genomic_DNA"/>
</dbReference>
<proteinExistence type="predicted"/>
<dbReference type="InterPro" id="IPR046778">
    <property type="entry name" value="UPF0758_N"/>
</dbReference>
<dbReference type="Proteomes" id="UP000254181">
    <property type="component" value="Unassembled WGS sequence"/>
</dbReference>
<gene>
    <name evidence="2" type="primary">radC_1</name>
    <name evidence="2" type="ORF">NCTC9075_00234</name>
</gene>
<evidence type="ECO:0000313" key="3">
    <source>
        <dbReference type="Proteomes" id="UP000254181"/>
    </source>
</evidence>
<reference evidence="2 3" key="1">
    <citation type="submission" date="2018-06" db="EMBL/GenBank/DDBJ databases">
        <authorList>
            <consortium name="Pathogen Informatics"/>
            <person name="Doyle S."/>
        </authorList>
    </citation>
    <scope>NUCLEOTIDE SEQUENCE [LARGE SCALE GENOMIC DNA]</scope>
    <source>
        <strain evidence="2 3">NCTC9075</strain>
    </source>
</reference>
<protein>
    <submittedName>
        <fullName evidence="2">DNA repair protein RadC</fullName>
    </submittedName>
</protein>